<dbReference type="Proteomes" id="UP000075615">
    <property type="component" value="Unassembled WGS sequence"/>
</dbReference>
<keyword evidence="1" id="KW-0472">Membrane</keyword>
<dbReference type="AlphaFoldDB" id="A0A150X171"/>
<dbReference type="STRING" id="296218.AWN68_12040"/>
<keyword evidence="3" id="KW-1185">Reference proteome</keyword>
<dbReference type="EMBL" id="LRDB01000051">
    <property type="protein sequence ID" value="KYG72483.1"/>
    <property type="molecule type" value="Genomic_DNA"/>
</dbReference>
<sequence length="83" mass="9739">MKAKVEKRILVVLVIIISICLLLLYVVGVDNFSDPVMAKYWLEFVLYPSCLAVLILIWRLTLDKKIEGKDQREENFKNLKRDN</sequence>
<protein>
    <submittedName>
        <fullName evidence="2">Uncharacterized protein</fullName>
    </submittedName>
</protein>
<evidence type="ECO:0000313" key="3">
    <source>
        <dbReference type="Proteomes" id="UP000075615"/>
    </source>
</evidence>
<organism evidence="2 3">
    <name type="scientific">Roseivirga echinicomitans</name>
    <dbReference type="NCBI Taxonomy" id="296218"/>
    <lineage>
        <taxon>Bacteria</taxon>
        <taxon>Pseudomonadati</taxon>
        <taxon>Bacteroidota</taxon>
        <taxon>Cytophagia</taxon>
        <taxon>Cytophagales</taxon>
        <taxon>Roseivirgaceae</taxon>
        <taxon>Roseivirga</taxon>
    </lineage>
</organism>
<evidence type="ECO:0000256" key="1">
    <source>
        <dbReference type="SAM" id="Phobius"/>
    </source>
</evidence>
<keyword evidence="1" id="KW-0812">Transmembrane</keyword>
<feature type="transmembrane region" description="Helical" evidence="1">
    <location>
        <begin position="40"/>
        <end position="62"/>
    </location>
</feature>
<gene>
    <name evidence="2" type="ORF">AWN68_12040</name>
</gene>
<accession>A0A150X171</accession>
<dbReference type="OrthoDB" id="9877970at2"/>
<comment type="caution">
    <text evidence="2">The sequence shown here is derived from an EMBL/GenBank/DDBJ whole genome shotgun (WGS) entry which is preliminary data.</text>
</comment>
<dbReference type="RefSeq" id="WP_068419044.1">
    <property type="nucleotide sequence ID" value="NZ_LRDB01000051.1"/>
</dbReference>
<name>A0A150X171_9BACT</name>
<reference evidence="2 3" key="1">
    <citation type="submission" date="2016-01" db="EMBL/GenBank/DDBJ databases">
        <title>Genome sequencing of Roseivirga echinicomitans KMM 6058.</title>
        <authorList>
            <person name="Selvaratnam C."/>
            <person name="Thevarajoo S."/>
            <person name="Goh K.M."/>
            <person name="Ee R."/>
            <person name="Chan K.-G."/>
            <person name="Chong C.S."/>
        </authorList>
    </citation>
    <scope>NUCLEOTIDE SEQUENCE [LARGE SCALE GENOMIC DNA]</scope>
    <source>
        <strain evidence="2 3">KMM 6058</strain>
    </source>
</reference>
<evidence type="ECO:0000313" key="2">
    <source>
        <dbReference type="EMBL" id="KYG72483.1"/>
    </source>
</evidence>
<proteinExistence type="predicted"/>
<keyword evidence="1" id="KW-1133">Transmembrane helix</keyword>
<feature type="transmembrane region" description="Helical" evidence="1">
    <location>
        <begin position="9"/>
        <end position="28"/>
    </location>
</feature>